<evidence type="ECO:0000256" key="3">
    <source>
        <dbReference type="PROSITE-ProRule" id="PRU00076"/>
    </source>
</evidence>
<dbReference type="CDD" id="cd00603">
    <property type="entry name" value="IPT_PCSR"/>
    <property type="match status" value="1"/>
</dbReference>
<dbReference type="PANTHER" id="PTHR31341:SF15">
    <property type="entry name" value="EGF-LIKE DOMAIN-CONTAINING PROTEIN"/>
    <property type="match status" value="1"/>
</dbReference>
<feature type="disulfide bond" evidence="3">
    <location>
        <begin position="944"/>
        <end position="954"/>
    </location>
</feature>
<dbReference type="EMBL" id="LODT01000004">
    <property type="protein sequence ID" value="KYR02522.1"/>
    <property type="molecule type" value="Genomic_DNA"/>
</dbReference>
<feature type="signal peptide" evidence="4">
    <location>
        <begin position="1"/>
        <end position="19"/>
    </location>
</feature>
<evidence type="ECO:0000259" key="5">
    <source>
        <dbReference type="PROSITE" id="PS50026"/>
    </source>
</evidence>
<keyword evidence="3" id="KW-0245">EGF-like domain</keyword>
<dbReference type="InParanoid" id="A0A152A8H4"/>
<feature type="disulfide bond" evidence="3">
    <location>
        <begin position="963"/>
        <end position="972"/>
    </location>
</feature>
<feature type="domain" description="EGF-like" evidence="5">
    <location>
        <begin position="940"/>
        <end position="973"/>
    </location>
</feature>
<reference evidence="6 7" key="1">
    <citation type="submission" date="2015-12" db="EMBL/GenBank/DDBJ databases">
        <title>Dictyostelia acquired genes for synthesis and detection of signals that induce cell-type specialization by lateral gene transfer from prokaryotes.</title>
        <authorList>
            <person name="Gloeckner G."/>
            <person name="Schaap P."/>
        </authorList>
    </citation>
    <scope>NUCLEOTIDE SEQUENCE [LARGE SCALE GENOMIC DNA]</scope>
    <source>
        <strain evidence="6 7">TK</strain>
    </source>
</reference>
<dbReference type="OrthoDB" id="24520at2759"/>
<feature type="chain" id="PRO_5007593756" description="EGF-like domain-containing protein" evidence="4">
    <location>
        <begin position="20"/>
        <end position="1006"/>
    </location>
</feature>
<dbReference type="CDD" id="cd00055">
    <property type="entry name" value="EGF_Lam"/>
    <property type="match status" value="1"/>
</dbReference>
<dbReference type="InterPro" id="IPR013783">
    <property type="entry name" value="Ig-like_fold"/>
</dbReference>
<organism evidence="6 7">
    <name type="scientific">Tieghemostelium lacteum</name>
    <name type="common">Slime mold</name>
    <name type="synonym">Dictyostelium lacteum</name>
    <dbReference type="NCBI Taxonomy" id="361077"/>
    <lineage>
        <taxon>Eukaryota</taxon>
        <taxon>Amoebozoa</taxon>
        <taxon>Evosea</taxon>
        <taxon>Eumycetozoa</taxon>
        <taxon>Dictyostelia</taxon>
        <taxon>Dictyosteliales</taxon>
        <taxon>Raperosteliaceae</taxon>
        <taxon>Tieghemostelium</taxon>
    </lineage>
</organism>
<evidence type="ECO:0000256" key="2">
    <source>
        <dbReference type="ARBA" id="ARBA00023180"/>
    </source>
</evidence>
<dbReference type="PROSITE" id="PS50026">
    <property type="entry name" value="EGF_3"/>
    <property type="match status" value="1"/>
</dbReference>
<comment type="caution">
    <text evidence="6">The sequence shown here is derived from an EMBL/GenBank/DDBJ whole genome shotgun (WGS) entry which is preliminary data.</text>
</comment>
<protein>
    <recommendedName>
        <fullName evidence="5">EGF-like domain-containing protein</fullName>
    </recommendedName>
</protein>
<evidence type="ECO:0000313" key="6">
    <source>
        <dbReference type="EMBL" id="KYR02522.1"/>
    </source>
</evidence>
<keyword evidence="3" id="KW-1015">Disulfide bond</keyword>
<dbReference type="InterPro" id="IPR002909">
    <property type="entry name" value="IPT_dom"/>
</dbReference>
<keyword evidence="7" id="KW-1185">Reference proteome</keyword>
<sequence>MIKQSILLIILSIVLIVKGQTDFFYNFKTQQLIDGTTNSTVRFDMGQIDGKYMCLIGTTTQDVKIYRTFIEDLTMTSNTSIILNNFVTLNSQNFPSVNLSIQNVFPDGLGCSFSTPTHLVFITFPIDGGAPTSSVKPYPGSYVTELTNQVLYTRYGSTGSFLIYSAIDSDNGNVLLIAAELDNTLIIRRVFSFQSTSPVRFSKFDGNLGQVVITTADGTIRTFYPAAWFFQGNALMSTYELPSGYTLRDTFQTFGAVFSCLQSSNGDWSLETIPGPDIHPITYNGSSTIQFSRCIGGYYDYNQYQLIIMVKNSLGGVNFLYLSPYNSQPALIGSLGFNVNVLNPTPTNGLFYPAFEPDIYSTSVFMGFSGSTDILSFNYSSFCTDNCNGFLAGNCQSILLAPYYQCSCNEYYIGDTCASSLPFLSEDYPLNVSYYDVIQQNGARITLYGNPFSNTSDYIIQIDNYNCVDIQYISPDSASCVIQYDSNAAPFYDASWYMEFTSDSSITRDGSIQNFWGKTEITHIYQTNYLVFDTKYAVPLKYLEFSWAGNYLTCDIISNNTQYSCPLLPTQGSGILIILNNYTTEDIFNGEISVTPYISGYLPTTPIPTLSSTITIQGQYFSDLVPQHTSINVGGESLTYSTVAEGLVVVLPDGIKLDNSVSIYINGTKISNSIPLVYQAPQVDSNYTQGAVPNVFTISGVNFGYEESLVEISVTPSHHPLDIYSATVQTVEQSKIVFSIPDTAQYGELTVTVDDADGNKLEFALPPFISEISPLPNIDGSDIITIKGRYLFGTTISTSIGNGDDLDCSFSNGSNYQSFAYCQSIAGTGTFSINVACEVGNVLKSHQFESNFHAPTIDQVTPTSYKKGINTTFTITGSNFANVGLYVTINGENCTVTGNEFPESFLCNLIPQSDPTTVTNPVKISVTVDDIQGHNSIINYEKPCPDNCSNHGSCDLIAGKCTCEAEYTSDNCSQLKDTSSEDLSNSPFITYSTFITLLSFAINIIF</sequence>
<dbReference type="Gene3D" id="2.10.25.10">
    <property type="entry name" value="Laminin"/>
    <property type="match status" value="1"/>
</dbReference>
<keyword evidence="2" id="KW-0325">Glycoprotein</keyword>
<dbReference type="SUPFAM" id="SSF81296">
    <property type="entry name" value="E set domains"/>
    <property type="match status" value="1"/>
</dbReference>
<dbReference type="Gene3D" id="2.60.40.10">
    <property type="entry name" value="Immunoglobulins"/>
    <property type="match status" value="2"/>
</dbReference>
<accession>A0A152A8H4</accession>
<dbReference type="AlphaFoldDB" id="A0A152A8H4"/>
<evidence type="ECO:0000313" key="7">
    <source>
        <dbReference type="Proteomes" id="UP000076078"/>
    </source>
</evidence>
<gene>
    <name evidence="6" type="ORF">DLAC_01366</name>
</gene>
<evidence type="ECO:0000256" key="4">
    <source>
        <dbReference type="SAM" id="SignalP"/>
    </source>
</evidence>
<dbReference type="InterPro" id="IPR002049">
    <property type="entry name" value="LE_dom"/>
</dbReference>
<comment type="caution">
    <text evidence="3">Lacks conserved residue(s) required for the propagation of feature annotation.</text>
</comment>
<dbReference type="Pfam" id="PF01833">
    <property type="entry name" value="TIG"/>
    <property type="match status" value="3"/>
</dbReference>
<proteinExistence type="predicted"/>
<dbReference type="PANTHER" id="PTHR31341">
    <property type="entry name" value="IPT/TIG DOMAIN-CONTAINING PROTEIN-RELATED-RELATED"/>
    <property type="match status" value="1"/>
</dbReference>
<evidence type="ECO:0000256" key="1">
    <source>
        <dbReference type="ARBA" id="ARBA00022729"/>
    </source>
</evidence>
<dbReference type="InterPro" id="IPR000742">
    <property type="entry name" value="EGF"/>
</dbReference>
<dbReference type="InterPro" id="IPR014756">
    <property type="entry name" value="Ig_E-set"/>
</dbReference>
<dbReference type="PROSITE" id="PS00022">
    <property type="entry name" value="EGF_1"/>
    <property type="match status" value="1"/>
</dbReference>
<name>A0A152A8H4_TIELA</name>
<dbReference type="InterPro" id="IPR052014">
    <property type="entry name" value="Dictyostelium_Tiger"/>
</dbReference>
<keyword evidence="1 4" id="KW-0732">Signal</keyword>
<dbReference type="Proteomes" id="UP000076078">
    <property type="component" value="Unassembled WGS sequence"/>
</dbReference>